<comment type="similarity">
    <text evidence="5">Belongs to the PRA1 family.</text>
</comment>
<evidence type="ECO:0000256" key="2">
    <source>
        <dbReference type="ARBA" id="ARBA00022692"/>
    </source>
</evidence>
<reference evidence="6" key="2">
    <citation type="submission" date="2025-08" db="UniProtKB">
        <authorList>
            <consortium name="Ensembl"/>
        </authorList>
    </citation>
    <scope>IDENTIFICATION</scope>
    <source>
        <strain evidence="6">Hereford</strain>
    </source>
</reference>
<dbReference type="GeneTree" id="ENSGT00390000008631"/>
<dbReference type="InterPro" id="IPR004895">
    <property type="entry name" value="Prenylated_rab_accept_PRA1"/>
</dbReference>
<evidence type="ECO:0000256" key="3">
    <source>
        <dbReference type="ARBA" id="ARBA00022989"/>
    </source>
</evidence>
<dbReference type="Proteomes" id="UP000009136">
    <property type="component" value="Chromosome X"/>
</dbReference>
<keyword evidence="3 5" id="KW-1133">Transmembrane helix</keyword>
<comment type="subcellular location">
    <subcellularLocation>
        <location evidence="1 5">Membrane</location>
        <topology evidence="1 5">Multi-pass membrane protein</topology>
    </subcellularLocation>
</comment>
<reference evidence="6" key="3">
    <citation type="submission" date="2025-09" db="UniProtKB">
        <authorList>
            <consortium name="Ensembl"/>
        </authorList>
    </citation>
    <scope>IDENTIFICATION</scope>
    <source>
        <strain evidence="6">Hereford</strain>
    </source>
</reference>
<organism evidence="6 7">
    <name type="scientific">Bos taurus</name>
    <name type="common">Bovine</name>
    <dbReference type="NCBI Taxonomy" id="9913"/>
    <lineage>
        <taxon>Eukaryota</taxon>
        <taxon>Metazoa</taxon>
        <taxon>Chordata</taxon>
        <taxon>Craniata</taxon>
        <taxon>Vertebrata</taxon>
        <taxon>Euteleostomi</taxon>
        <taxon>Mammalia</taxon>
        <taxon>Eutheria</taxon>
        <taxon>Laurasiatheria</taxon>
        <taxon>Artiodactyla</taxon>
        <taxon>Ruminantia</taxon>
        <taxon>Pecora</taxon>
        <taxon>Bovidae</taxon>
        <taxon>Bovinae</taxon>
        <taxon>Bos</taxon>
    </lineage>
</organism>
<evidence type="ECO:0000313" key="7">
    <source>
        <dbReference type="Proteomes" id="UP000009136"/>
    </source>
</evidence>
<keyword evidence="4 5" id="KW-0472">Membrane</keyword>
<sequence length="218" mass="23376">MRSRWVFRVAAEGSRLHFPVCPVLARGGTGVVVRPLLWSSYIDRQDVGGAAATATRLGRLRFGVRASGGPGSLRPAAMVPPRHQQPPLLPNQLPYLLRPWYVRPLHTLLSALVVAVALGMLVCAAENRAAVRRCRRSHPAACLAAVLAVGFLVLWAAGGAGTFLLSIAGPVLLILVHASLRLRNLKNKIENKIESIGLKRTPMGLLLEALGQEQEAGS</sequence>
<dbReference type="AlphaFoldDB" id="A0AAF6YJN9"/>
<feature type="transmembrane region" description="Helical" evidence="5">
    <location>
        <begin position="137"/>
        <end position="157"/>
    </location>
</feature>
<dbReference type="GO" id="GO:0098793">
    <property type="term" value="C:presynapse"/>
    <property type="evidence" value="ECO:0007669"/>
    <property type="project" value="Ensembl"/>
</dbReference>
<dbReference type="GO" id="GO:0098982">
    <property type="term" value="C:GABA-ergic synapse"/>
    <property type="evidence" value="ECO:0007669"/>
    <property type="project" value="Ensembl"/>
</dbReference>
<evidence type="ECO:0000256" key="1">
    <source>
        <dbReference type="ARBA" id="ARBA00004141"/>
    </source>
</evidence>
<gene>
    <name evidence="6" type="primary">PRAF2</name>
</gene>
<name>A0AAF6YJN9_BOVIN</name>
<feature type="transmembrane region" description="Helical" evidence="5">
    <location>
        <begin position="105"/>
        <end position="125"/>
    </location>
</feature>
<dbReference type="GO" id="GO:0098978">
    <property type="term" value="C:glutamatergic synapse"/>
    <property type="evidence" value="ECO:0007669"/>
    <property type="project" value="Ensembl"/>
</dbReference>
<keyword evidence="2 5" id="KW-0812">Transmembrane</keyword>
<reference evidence="6" key="1">
    <citation type="submission" date="2018-03" db="EMBL/GenBank/DDBJ databases">
        <title>ARS-UCD1.2.</title>
        <authorList>
            <person name="Rosen B.D."/>
            <person name="Bickhart D.M."/>
            <person name="Koren S."/>
            <person name="Schnabel R.D."/>
            <person name="Hall R."/>
            <person name="Zimin A."/>
            <person name="Dreischer C."/>
            <person name="Schultheiss S."/>
            <person name="Schroeder S.G."/>
            <person name="Elsik C.G."/>
            <person name="Couldrey C."/>
            <person name="Liu G.E."/>
            <person name="Van Tassell C.P."/>
            <person name="Phillippy A.M."/>
            <person name="Smith T.P.L."/>
            <person name="Medrano J.F."/>
        </authorList>
    </citation>
    <scope>NUCLEOTIDE SEQUENCE [LARGE SCALE GENOMIC DNA]</scope>
    <source>
        <strain evidence="6">Hereford</strain>
    </source>
</reference>
<dbReference type="PANTHER" id="PTHR12859">
    <property type="entry name" value="PRA1 PROTEIN"/>
    <property type="match status" value="1"/>
</dbReference>
<dbReference type="GO" id="GO:0016020">
    <property type="term" value="C:membrane"/>
    <property type="evidence" value="ECO:0007669"/>
    <property type="project" value="UniProtKB-SubCell"/>
</dbReference>
<proteinExistence type="inferred from homology"/>
<feature type="transmembrane region" description="Helical" evidence="5">
    <location>
        <begin position="163"/>
        <end position="182"/>
    </location>
</feature>
<protein>
    <recommendedName>
        <fullName evidence="5">PRA1 family protein</fullName>
    </recommendedName>
</protein>
<dbReference type="GO" id="GO:0098794">
    <property type="term" value="C:postsynapse"/>
    <property type="evidence" value="ECO:0007669"/>
    <property type="project" value="Ensembl"/>
</dbReference>
<dbReference type="Ensembl" id="ENSBTAT00000003318.6">
    <property type="protein sequence ID" value="ENSBTAP00000003318.5"/>
    <property type="gene ID" value="ENSBTAG00000002562.6"/>
</dbReference>
<evidence type="ECO:0000313" key="6">
    <source>
        <dbReference type="Ensembl" id="ENSBTAP00000003318.5"/>
    </source>
</evidence>
<dbReference type="PANTHER" id="PTHR12859:SF1">
    <property type="entry name" value="PRA1 FAMILY PROTEIN 2"/>
    <property type="match status" value="1"/>
</dbReference>
<dbReference type="Pfam" id="PF03208">
    <property type="entry name" value="PRA1"/>
    <property type="match status" value="1"/>
</dbReference>
<accession>A0AAF6YJN9</accession>
<keyword evidence="7" id="KW-1185">Reference proteome</keyword>
<evidence type="ECO:0000256" key="5">
    <source>
        <dbReference type="RuleBase" id="RU363107"/>
    </source>
</evidence>
<evidence type="ECO:0000256" key="4">
    <source>
        <dbReference type="ARBA" id="ARBA00023136"/>
    </source>
</evidence>